<dbReference type="GO" id="GO:0051539">
    <property type="term" value="F:4 iron, 4 sulfur cluster binding"/>
    <property type="evidence" value="ECO:0007669"/>
    <property type="project" value="UniProtKB-KW"/>
</dbReference>
<feature type="domain" description="Uracil-DNA glycosylase-like" evidence="8">
    <location>
        <begin position="32"/>
        <end position="194"/>
    </location>
</feature>
<protein>
    <submittedName>
        <fullName evidence="9">Uracil-DNA glycosylase superfamily</fullName>
    </submittedName>
</protein>
<dbReference type="SMART" id="SM00987">
    <property type="entry name" value="UreE_C"/>
    <property type="match status" value="1"/>
</dbReference>
<name>W0RHN5_9BACT</name>
<dbReference type="GO" id="GO:0046872">
    <property type="term" value="F:metal ion binding"/>
    <property type="evidence" value="ECO:0007669"/>
    <property type="project" value="UniProtKB-KW"/>
</dbReference>
<dbReference type="PANTHER" id="PTHR33693">
    <property type="entry name" value="TYPE-5 URACIL-DNA GLYCOSYLASE"/>
    <property type="match status" value="1"/>
</dbReference>
<dbReference type="SMART" id="SM00986">
    <property type="entry name" value="UDG"/>
    <property type="match status" value="1"/>
</dbReference>
<dbReference type="InParanoid" id="W0RHN5"/>
<evidence type="ECO:0000256" key="1">
    <source>
        <dbReference type="ARBA" id="ARBA00022485"/>
    </source>
</evidence>
<evidence type="ECO:0000256" key="4">
    <source>
        <dbReference type="ARBA" id="ARBA00022801"/>
    </source>
</evidence>
<dbReference type="GO" id="GO:0097506">
    <property type="term" value="F:deaminated base DNA N-glycosylase activity"/>
    <property type="evidence" value="ECO:0007669"/>
    <property type="project" value="UniProtKB-ARBA"/>
</dbReference>
<dbReference type="CDD" id="cd10033">
    <property type="entry name" value="UDG_like"/>
    <property type="match status" value="1"/>
</dbReference>
<keyword evidence="3" id="KW-0227">DNA damage</keyword>
<dbReference type="PANTHER" id="PTHR33693:SF1">
    <property type="entry name" value="TYPE-4 URACIL-DNA GLYCOSYLASE"/>
    <property type="match status" value="1"/>
</dbReference>
<evidence type="ECO:0000256" key="5">
    <source>
        <dbReference type="ARBA" id="ARBA00023004"/>
    </source>
</evidence>
<dbReference type="eggNOG" id="COG1573">
    <property type="taxonomic scope" value="Bacteria"/>
</dbReference>
<dbReference type="HOGENOM" id="CLU_044815_3_0_0"/>
<evidence type="ECO:0000256" key="3">
    <source>
        <dbReference type="ARBA" id="ARBA00022763"/>
    </source>
</evidence>
<dbReference type="AlphaFoldDB" id="W0RHN5"/>
<dbReference type="EMBL" id="CP007128">
    <property type="protein sequence ID" value="AHG90276.1"/>
    <property type="molecule type" value="Genomic_DNA"/>
</dbReference>
<keyword evidence="10" id="KW-1185">Reference proteome</keyword>
<organism evidence="9 10">
    <name type="scientific">Gemmatirosa kalamazoonensis</name>
    <dbReference type="NCBI Taxonomy" id="861299"/>
    <lineage>
        <taxon>Bacteria</taxon>
        <taxon>Pseudomonadati</taxon>
        <taxon>Gemmatimonadota</taxon>
        <taxon>Gemmatimonadia</taxon>
        <taxon>Gemmatimonadales</taxon>
        <taxon>Gemmatimonadaceae</taxon>
        <taxon>Gemmatirosa</taxon>
    </lineage>
</organism>
<dbReference type="InterPro" id="IPR005122">
    <property type="entry name" value="Uracil-DNA_glycosylase-like"/>
</dbReference>
<dbReference type="Proteomes" id="UP000019151">
    <property type="component" value="Chromosome"/>
</dbReference>
<reference evidence="9 10" key="1">
    <citation type="journal article" date="2014" name="Genome Announc.">
        <title>Genome Sequence and Methylome of Soil Bacterium Gemmatirosa kalamazoonensis KBS708T, a Member of the Rarely Cultivated Gemmatimonadetes Phylum.</title>
        <authorList>
            <person name="Debruyn J.M."/>
            <person name="Radosevich M."/>
            <person name="Wommack K.E."/>
            <person name="Polson S.W."/>
            <person name="Hauser L.J."/>
            <person name="Fawaz M.N."/>
            <person name="Korlach J."/>
            <person name="Tsai Y.C."/>
        </authorList>
    </citation>
    <scope>NUCLEOTIDE SEQUENCE [LARGE SCALE GENOMIC DNA]</scope>
    <source>
        <strain evidence="9 10">KBS708</strain>
    </source>
</reference>
<keyword evidence="1" id="KW-0004">4Fe-4S</keyword>
<dbReference type="STRING" id="861299.J421_2739"/>
<evidence type="ECO:0000313" key="9">
    <source>
        <dbReference type="EMBL" id="AHG90276.1"/>
    </source>
</evidence>
<keyword evidence="6" id="KW-0411">Iron-sulfur</keyword>
<gene>
    <name evidence="9" type="ORF">J421_2739</name>
</gene>
<dbReference type="OrthoDB" id="9789139at2"/>
<dbReference type="Gene3D" id="3.40.470.10">
    <property type="entry name" value="Uracil-DNA glycosylase-like domain"/>
    <property type="match status" value="1"/>
</dbReference>
<keyword evidence="7" id="KW-0234">DNA repair</keyword>
<keyword evidence="4" id="KW-0378">Hydrolase</keyword>
<evidence type="ECO:0000259" key="8">
    <source>
        <dbReference type="SMART" id="SM00986"/>
    </source>
</evidence>
<dbReference type="SUPFAM" id="SSF52141">
    <property type="entry name" value="Uracil-DNA glycosylase-like"/>
    <property type="match status" value="1"/>
</dbReference>
<evidence type="ECO:0000256" key="7">
    <source>
        <dbReference type="ARBA" id="ARBA00023204"/>
    </source>
</evidence>
<sequence length="214" mass="23150">MSRRLPISAALESHRAALAACRRCTLPPDVRPVVSHAREPRIVLVGQAPGRAEVSNGRAFSGRAGKTLFRWFERAGFTEDVVREHVYIAAVTRCFPGAHPSGRGDRVPNPSERTACAGWLDAELRIIRPELIIPVGRLAMDRFFGPRPLDALVGREHEVAYDGGRAVAVPLPHPSGASSWVHAAEHQALLQRALELLAVRFAALGIGEGVRSAA</sequence>
<evidence type="ECO:0000256" key="2">
    <source>
        <dbReference type="ARBA" id="ARBA00022723"/>
    </source>
</evidence>
<evidence type="ECO:0000256" key="6">
    <source>
        <dbReference type="ARBA" id="ARBA00023014"/>
    </source>
</evidence>
<keyword evidence="2" id="KW-0479">Metal-binding</keyword>
<dbReference type="GO" id="GO:0006281">
    <property type="term" value="P:DNA repair"/>
    <property type="evidence" value="ECO:0007669"/>
    <property type="project" value="UniProtKB-KW"/>
</dbReference>
<dbReference type="RefSeq" id="WP_025411748.1">
    <property type="nucleotide sequence ID" value="NZ_CP007128.1"/>
</dbReference>
<proteinExistence type="predicted"/>
<evidence type="ECO:0000313" key="10">
    <source>
        <dbReference type="Proteomes" id="UP000019151"/>
    </source>
</evidence>
<dbReference type="InterPro" id="IPR036895">
    <property type="entry name" value="Uracil-DNA_glycosylase-like_sf"/>
</dbReference>
<accession>W0RHN5</accession>
<dbReference type="InterPro" id="IPR051536">
    <property type="entry name" value="UDG_Type-4/5"/>
</dbReference>
<dbReference type="Pfam" id="PF03167">
    <property type="entry name" value="UDG"/>
    <property type="match status" value="1"/>
</dbReference>
<dbReference type="KEGG" id="gba:J421_2739"/>
<keyword evidence="5" id="KW-0408">Iron</keyword>